<dbReference type="SUPFAM" id="SSF140741">
    <property type="entry name" value="RUN domain-like"/>
    <property type="match status" value="1"/>
</dbReference>
<evidence type="ECO:0000256" key="8">
    <source>
        <dbReference type="ARBA" id="ARBA00023006"/>
    </source>
</evidence>
<dbReference type="Proteomes" id="UP000614601">
    <property type="component" value="Unassembled WGS sequence"/>
</dbReference>
<dbReference type="GO" id="GO:0005770">
    <property type="term" value="C:late endosome"/>
    <property type="evidence" value="ECO:0007669"/>
    <property type="project" value="UniProtKB-SubCell"/>
</dbReference>
<dbReference type="PROSITE" id="PS50826">
    <property type="entry name" value="RUN"/>
    <property type="match status" value="1"/>
</dbReference>
<dbReference type="SMART" id="SM01175">
    <property type="entry name" value="DUF4206"/>
    <property type="match status" value="1"/>
</dbReference>
<evidence type="ECO:0000256" key="6">
    <source>
        <dbReference type="ARBA" id="ARBA00022771"/>
    </source>
</evidence>
<dbReference type="PANTHER" id="PTHR12326:SF12">
    <property type="entry name" value="PLECKSTRIN HOMOLOGY AND RUN DOMAIN CONTAINING M1"/>
    <property type="match status" value="1"/>
</dbReference>
<dbReference type="Pfam" id="PF13901">
    <property type="entry name" value="RH_dom"/>
    <property type="match status" value="1"/>
</dbReference>
<dbReference type="OrthoDB" id="62364at2759"/>
<evidence type="ECO:0000256" key="5">
    <source>
        <dbReference type="ARBA" id="ARBA00022753"/>
    </source>
</evidence>
<evidence type="ECO:0000256" key="3">
    <source>
        <dbReference type="ARBA" id="ARBA00022723"/>
    </source>
</evidence>
<evidence type="ECO:0000313" key="12">
    <source>
        <dbReference type="Proteomes" id="UP000614601"/>
    </source>
</evidence>
<protein>
    <recommendedName>
        <fullName evidence="10">RUN domain-containing protein</fullName>
    </recommendedName>
</protein>
<keyword evidence="5" id="KW-0967">Endosome</keyword>
<reference evidence="11" key="1">
    <citation type="submission" date="2020-09" db="EMBL/GenBank/DDBJ databases">
        <authorList>
            <person name="Kikuchi T."/>
        </authorList>
    </citation>
    <scope>NUCLEOTIDE SEQUENCE</scope>
    <source>
        <strain evidence="11">SH1</strain>
    </source>
</reference>
<feature type="region of interest" description="Disordered" evidence="9">
    <location>
        <begin position="293"/>
        <end position="356"/>
    </location>
</feature>
<dbReference type="AlphaFoldDB" id="A0A811K4V1"/>
<sequence>MSDVLQKAKNRIRQELEVTIKAILFEGADGQISGEVNQAVCNTIEAIFIHGLKDAFFLKGSRYSKYPEPNFWPFVSKFTHKSVKNQINGQNQIKNEIGKGRAWIRIIMNEGALEHYISMISKDTQQLQQFYGEAAFLRDSDKVETFIGYLKALSKVKLNVPTNSTFLNTWTPTPLVLAGLMHEKSVKVSSLITSKKEIDGGHTSFSLLSKTSVKGSRTSLQSKEDDERSSVYSHPSLVDGQMEAATTSDLSSEVVVRRSKGRRRGLSQSSSESHSLYSLSNASSTQKLAHDTFDSVATNKPKTSKDACETSVGQRDNNNTVTCSDDVTSSNQEESVNEATINDSEVKKDRSSASDQFNKGKIRGEISDLGNEGHNSTNKHTNIEVTVDLQDSPEVKEGIEVTKVLGRSEELVGSSFIVNTSFTDDSANDEKSLKLEANEDKLEPEEELVPSNCGNSLLGKGWDGMSGPSGLSSNASSLTSSEPLIPFGEAMKDVVNNQITPDSRSGTEEPSELFEKEEPVIIEAENLPDLNEANEMVKEKELYIILTTIPIEKGLDSQGFRCPNCRRSIGASFGNFKLCHFDGLHYCDHCFKKFVECPIPARILFNWDHRSRVVTRTAYNTIQSVYEKPLFKIDAVNKFLYNEADDLDKIRRLREKLSLVSMYLLSCKQSVAEDLKRRLWPNDYLYTDIHMYSLKDLENVPTGVLERRLNTVINFAVEHVASCVLCIQKGFICEICNSRKVVYSFQTDVTYRCKKCFSVYHKTCMEGKECPRCLRQRRNELRLKQMESF</sequence>
<keyword evidence="4" id="KW-0677">Repeat</keyword>
<keyword evidence="6" id="KW-0863">Zinc-finger</keyword>
<gene>
    <name evidence="11" type="ORF">BOKJ2_LOCUS3478</name>
</gene>
<organism evidence="11 12">
    <name type="scientific">Bursaphelenchus okinawaensis</name>
    <dbReference type="NCBI Taxonomy" id="465554"/>
    <lineage>
        <taxon>Eukaryota</taxon>
        <taxon>Metazoa</taxon>
        <taxon>Ecdysozoa</taxon>
        <taxon>Nematoda</taxon>
        <taxon>Chromadorea</taxon>
        <taxon>Rhabditida</taxon>
        <taxon>Tylenchina</taxon>
        <taxon>Tylenchomorpha</taxon>
        <taxon>Aphelenchoidea</taxon>
        <taxon>Aphelenchoididae</taxon>
        <taxon>Bursaphelenchus</taxon>
    </lineage>
</organism>
<feature type="compositionally biased region" description="Low complexity" evidence="9">
    <location>
        <begin position="266"/>
        <end position="279"/>
    </location>
</feature>
<evidence type="ECO:0000256" key="2">
    <source>
        <dbReference type="ARBA" id="ARBA00022553"/>
    </source>
</evidence>
<comment type="caution">
    <text evidence="11">The sequence shown here is derived from an EMBL/GenBank/DDBJ whole genome shotgun (WGS) entry which is preliminary data.</text>
</comment>
<dbReference type="Proteomes" id="UP000783686">
    <property type="component" value="Unassembled WGS sequence"/>
</dbReference>
<evidence type="ECO:0000256" key="9">
    <source>
        <dbReference type="SAM" id="MobiDB-lite"/>
    </source>
</evidence>
<dbReference type="InterPro" id="IPR037213">
    <property type="entry name" value="Run_dom_sf"/>
</dbReference>
<proteinExistence type="predicted"/>
<evidence type="ECO:0000256" key="4">
    <source>
        <dbReference type="ARBA" id="ARBA00022737"/>
    </source>
</evidence>
<dbReference type="GO" id="GO:0008270">
    <property type="term" value="F:zinc ion binding"/>
    <property type="evidence" value="ECO:0007669"/>
    <property type="project" value="UniProtKB-KW"/>
</dbReference>
<dbReference type="EMBL" id="CAJFCW020000002">
    <property type="protein sequence ID" value="CAG9092533.1"/>
    <property type="molecule type" value="Genomic_DNA"/>
</dbReference>
<evidence type="ECO:0000259" key="10">
    <source>
        <dbReference type="PROSITE" id="PS50826"/>
    </source>
</evidence>
<keyword evidence="7" id="KW-0862">Zinc</keyword>
<keyword evidence="3" id="KW-0479">Metal-binding</keyword>
<evidence type="ECO:0000256" key="7">
    <source>
        <dbReference type="ARBA" id="ARBA00022833"/>
    </source>
</evidence>
<evidence type="ECO:0000256" key="1">
    <source>
        <dbReference type="ARBA" id="ARBA00004603"/>
    </source>
</evidence>
<feature type="region of interest" description="Disordered" evidence="9">
    <location>
        <begin position="216"/>
        <end position="279"/>
    </location>
</feature>
<accession>A0A811K4V1</accession>
<name>A0A811K4V1_9BILA</name>
<dbReference type="PANTHER" id="PTHR12326">
    <property type="entry name" value="PLECKSTRIN HOMOLOGY DOMAIN CONTAINING PROTEIN"/>
    <property type="match status" value="1"/>
</dbReference>
<feature type="compositionally biased region" description="Polar residues" evidence="9">
    <location>
        <begin position="311"/>
        <end position="343"/>
    </location>
</feature>
<keyword evidence="2" id="KW-0597">Phosphoprotein</keyword>
<keyword evidence="12" id="KW-1185">Reference proteome</keyword>
<dbReference type="Pfam" id="PF02759">
    <property type="entry name" value="RUN"/>
    <property type="match status" value="1"/>
</dbReference>
<keyword evidence="8" id="KW-0072">Autophagy</keyword>
<comment type="subcellular location">
    <subcellularLocation>
        <location evidence="1">Late endosome</location>
    </subcellularLocation>
</comment>
<dbReference type="GO" id="GO:0006914">
    <property type="term" value="P:autophagy"/>
    <property type="evidence" value="ECO:0007669"/>
    <property type="project" value="UniProtKB-KW"/>
</dbReference>
<dbReference type="Gene3D" id="1.20.58.900">
    <property type="match status" value="1"/>
</dbReference>
<dbReference type="InterPro" id="IPR051366">
    <property type="entry name" value="DEF8"/>
</dbReference>
<dbReference type="InterPro" id="IPR004012">
    <property type="entry name" value="Run_dom"/>
</dbReference>
<evidence type="ECO:0000313" key="11">
    <source>
        <dbReference type="EMBL" id="CAD5211006.1"/>
    </source>
</evidence>
<feature type="domain" description="RUN" evidence="10">
    <location>
        <begin position="31"/>
        <end position="165"/>
    </location>
</feature>
<dbReference type="InterPro" id="IPR025258">
    <property type="entry name" value="RH_dom"/>
</dbReference>
<dbReference type="SMART" id="SM00593">
    <property type="entry name" value="RUN"/>
    <property type="match status" value="1"/>
</dbReference>
<dbReference type="EMBL" id="CAJFDH010000002">
    <property type="protein sequence ID" value="CAD5211006.1"/>
    <property type="molecule type" value="Genomic_DNA"/>
</dbReference>